<comment type="similarity">
    <text evidence="1">Belongs to the IspD/TarI cytidylyltransferase family. IspD subfamily.</text>
</comment>
<dbReference type="EMBL" id="JBFDAA010000026">
    <property type="protein sequence ID" value="KAL1110049.1"/>
    <property type="molecule type" value="Genomic_DNA"/>
</dbReference>
<dbReference type="HAMAP" id="MF_00108">
    <property type="entry name" value="IspD"/>
    <property type="match status" value="1"/>
</dbReference>
<keyword evidence="11" id="KW-1185">Reference proteome</keyword>
<dbReference type="Gene3D" id="3.30.1330.50">
    <property type="entry name" value="2-C-methyl-D-erythritol 2,4-cyclodiphosphate synthase"/>
    <property type="match status" value="1"/>
</dbReference>
<evidence type="ECO:0000313" key="10">
    <source>
        <dbReference type="EMBL" id="KAL1110049.1"/>
    </source>
</evidence>
<dbReference type="InterPro" id="IPR036571">
    <property type="entry name" value="MECDP_synthase_sf"/>
</dbReference>
<organism evidence="10 11">
    <name type="scientific">Ranatra chinensis</name>
    <dbReference type="NCBI Taxonomy" id="642074"/>
    <lineage>
        <taxon>Eukaryota</taxon>
        <taxon>Metazoa</taxon>
        <taxon>Ecdysozoa</taxon>
        <taxon>Arthropoda</taxon>
        <taxon>Hexapoda</taxon>
        <taxon>Insecta</taxon>
        <taxon>Pterygota</taxon>
        <taxon>Neoptera</taxon>
        <taxon>Paraneoptera</taxon>
        <taxon>Hemiptera</taxon>
        <taxon>Heteroptera</taxon>
        <taxon>Panheteroptera</taxon>
        <taxon>Nepomorpha</taxon>
        <taxon>Nepidae</taxon>
        <taxon>Ranatrinae</taxon>
        <taxon>Ranatra</taxon>
    </lineage>
</organism>
<name>A0ABD0XS94_9HEMI</name>
<dbReference type="HAMAP" id="MF_00107">
    <property type="entry name" value="IspF"/>
    <property type="match status" value="1"/>
</dbReference>
<dbReference type="AlphaFoldDB" id="A0ABD0XS94"/>
<evidence type="ECO:0000259" key="9">
    <source>
        <dbReference type="Pfam" id="PF02542"/>
    </source>
</evidence>
<evidence type="ECO:0000256" key="3">
    <source>
        <dbReference type="ARBA" id="ARBA00022695"/>
    </source>
</evidence>
<dbReference type="SUPFAM" id="SSF69765">
    <property type="entry name" value="IpsF-like"/>
    <property type="match status" value="1"/>
</dbReference>
<dbReference type="Pfam" id="PF01128">
    <property type="entry name" value="IspD"/>
    <property type="match status" value="1"/>
</dbReference>
<dbReference type="InterPro" id="IPR026596">
    <property type="entry name" value="IspD/F"/>
</dbReference>
<dbReference type="GO" id="GO:0016829">
    <property type="term" value="F:lyase activity"/>
    <property type="evidence" value="ECO:0007669"/>
    <property type="project" value="UniProtKB-KW"/>
</dbReference>
<evidence type="ECO:0000256" key="6">
    <source>
        <dbReference type="ARBA" id="ARBA00023239"/>
    </source>
</evidence>
<dbReference type="GO" id="GO:0050518">
    <property type="term" value="F:2-C-methyl-D-erythritol 4-phosphate cytidylyltransferase activity"/>
    <property type="evidence" value="ECO:0007669"/>
    <property type="project" value="UniProtKB-ARBA"/>
</dbReference>
<protein>
    <recommendedName>
        <fullName evidence="8">2-C-methyl-D-erythritol 4-phosphate cytidylyltransferase, chloroplastic</fullName>
    </recommendedName>
</protein>
<keyword evidence="2" id="KW-0808">Transferase</keyword>
<keyword evidence="6" id="KW-0456">Lyase</keyword>
<evidence type="ECO:0000256" key="5">
    <source>
        <dbReference type="ARBA" id="ARBA00023229"/>
    </source>
</evidence>
<evidence type="ECO:0000313" key="11">
    <source>
        <dbReference type="Proteomes" id="UP001558652"/>
    </source>
</evidence>
<evidence type="ECO:0000256" key="7">
    <source>
        <dbReference type="ARBA" id="ARBA00023268"/>
    </source>
</evidence>
<evidence type="ECO:0000256" key="2">
    <source>
        <dbReference type="ARBA" id="ARBA00022679"/>
    </source>
</evidence>
<dbReference type="InterPro" id="IPR034683">
    <property type="entry name" value="IspD/TarI"/>
</dbReference>
<comment type="caution">
    <text evidence="10">The sequence shown here is derived from an EMBL/GenBank/DDBJ whole genome shotgun (WGS) entry which is preliminary data.</text>
</comment>
<dbReference type="CDD" id="cd02516">
    <property type="entry name" value="CDP-ME_synthetase"/>
    <property type="match status" value="1"/>
</dbReference>
<dbReference type="NCBIfam" id="TIGR00453">
    <property type="entry name" value="ispD"/>
    <property type="match status" value="1"/>
</dbReference>
<dbReference type="PANTHER" id="PTHR43181">
    <property type="entry name" value="2-C-METHYL-D-ERYTHRITOL 2,4-CYCLODIPHOSPHATE SYNTHASE, CHLOROPLASTIC"/>
    <property type="match status" value="1"/>
</dbReference>
<dbReference type="PANTHER" id="PTHR43181:SF1">
    <property type="entry name" value="2-C-METHYL-D-ERYTHRITOL 2,4-CYCLODIPHOSPHATE SYNTHASE, CHLOROPLASTIC"/>
    <property type="match status" value="1"/>
</dbReference>
<keyword evidence="3" id="KW-0548">Nucleotidyltransferase</keyword>
<sequence length="401" mass="43269">MHCWAILLAAGKGNRCRTKDQQTAKQFLSFFSAGYPLYWHSALTFSRIPAIQGICFVFPPQENDSDESSTDYAAAIQELERVHPLRIPQRIARGGKERQDSVYSGLLALPDACTHVLVHDTARPFVSAELVTRIIDALRTGTNAVVPGVPVNDTVKQITPDGTVGQTLERSCLRAIQTPQGFSRPILEQAHAKAAADGYLGTDDASLAEHAGFTVNLVEGETANVKITTPEDLALLQPQQQYRQVSGLGYDVHRYGGTRAFVLGGVPIPTPITVDAHSDGDTLLHALIDGILGCLGLGDIGTLFPDSDARFENIPSSILLAEVLTIAEQRQLAISHVDITLVAQTPKIGPHREAIAKNVARMLHLPFDHVNVKATTEEKLGFTGEKKGIKVMALVSASLPL</sequence>
<dbReference type="InterPro" id="IPR003526">
    <property type="entry name" value="MECDP_synthase"/>
</dbReference>
<gene>
    <name evidence="10" type="ORF">AAG570_014054</name>
</gene>
<dbReference type="Gene3D" id="3.90.550.10">
    <property type="entry name" value="Spore Coat Polysaccharide Biosynthesis Protein SpsA, Chain A"/>
    <property type="match status" value="1"/>
</dbReference>
<dbReference type="NCBIfam" id="TIGR00151">
    <property type="entry name" value="ispF"/>
    <property type="match status" value="1"/>
</dbReference>
<reference evidence="10 11" key="1">
    <citation type="submission" date="2024-07" db="EMBL/GenBank/DDBJ databases">
        <title>Chromosome-level genome assembly of the water stick insect Ranatra chinensis (Heteroptera: Nepidae).</title>
        <authorList>
            <person name="Liu X."/>
        </authorList>
    </citation>
    <scope>NUCLEOTIDE SEQUENCE [LARGE SCALE GENOMIC DNA]</scope>
    <source>
        <strain evidence="10">Cailab_2021Rc</strain>
        <tissue evidence="10">Muscle</tissue>
    </source>
</reference>
<accession>A0ABD0XS94</accession>
<dbReference type="Pfam" id="PF02542">
    <property type="entry name" value="YgbB"/>
    <property type="match status" value="1"/>
</dbReference>
<keyword evidence="7" id="KW-0511">Multifunctional enzyme</keyword>
<keyword evidence="4" id="KW-0479">Metal-binding</keyword>
<evidence type="ECO:0000256" key="1">
    <source>
        <dbReference type="ARBA" id="ARBA00009789"/>
    </source>
</evidence>
<dbReference type="InterPro" id="IPR001228">
    <property type="entry name" value="IspD"/>
</dbReference>
<dbReference type="GO" id="GO:0008299">
    <property type="term" value="P:isoprenoid biosynthetic process"/>
    <property type="evidence" value="ECO:0007669"/>
    <property type="project" value="UniProtKB-KW"/>
</dbReference>
<dbReference type="HAMAP" id="MF_01520">
    <property type="entry name" value="IspDF"/>
    <property type="match status" value="1"/>
</dbReference>
<dbReference type="FunFam" id="3.90.550.10:FF:000003">
    <property type="entry name" value="2-C-methyl-D-erythritol 4-phosphate cytidylyltransferase"/>
    <property type="match status" value="1"/>
</dbReference>
<keyword evidence="5" id="KW-0414">Isoprene biosynthesis</keyword>
<dbReference type="CDD" id="cd00554">
    <property type="entry name" value="MECDP_synthase"/>
    <property type="match status" value="1"/>
</dbReference>
<dbReference type="InterPro" id="IPR029044">
    <property type="entry name" value="Nucleotide-diphossugar_trans"/>
</dbReference>
<proteinExistence type="inferred from homology"/>
<dbReference type="GO" id="GO:0046872">
    <property type="term" value="F:metal ion binding"/>
    <property type="evidence" value="ECO:0007669"/>
    <property type="project" value="UniProtKB-KW"/>
</dbReference>
<dbReference type="SUPFAM" id="SSF53448">
    <property type="entry name" value="Nucleotide-diphospho-sugar transferases"/>
    <property type="match status" value="1"/>
</dbReference>
<dbReference type="Proteomes" id="UP001558652">
    <property type="component" value="Unassembled WGS sequence"/>
</dbReference>
<evidence type="ECO:0000256" key="8">
    <source>
        <dbReference type="ARBA" id="ARBA00069967"/>
    </source>
</evidence>
<evidence type="ECO:0000256" key="4">
    <source>
        <dbReference type="ARBA" id="ARBA00022723"/>
    </source>
</evidence>
<feature type="domain" description="2-C-methyl-D-erythritol 2,4-cyclodiphosphate synthase" evidence="9">
    <location>
        <begin position="247"/>
        <end position="396"/>
    </location>
</feature>